<dbReference type="EMBL" id="JAPTSV010000014">
    <property type="protein sequence ID" value="KAJ1520691.1"/>
    <property type="molecule type" value="Genomic_DNA"/>
</dbReference>
<accession>A0AAV7X4W6</accession>
<dbReference type="GO" id="GO:0006398">
    <property type="term" value="P:mRNA 3'-end processing by stem-loop binding and cleavage"/>
    <property type="evidence" value="ECO:0007669"/>
    <property type="project" value="TreeGrafter"/>
</dbReference>
<evidence type="ECO:0000313" key="2">
    <source>
        <dbReference type="EMBL" id="KAJ1520691.1"/>
    </source>
</evidence>
<feature type="region of interest" description="Disordered" evidence="1">
    <location>
        <begin position="55"/>
        <end position="100"/>
    </location>
</feature>
<evidence type="ECO:0008006" key="4">
    <source>
        <dbReference type="Google" id="ProtNLM"/>
    </source>
</evidence>
<dbReference type="AlphaFoldDB" id="A0AAV7X4W6"/>
<gene>
    <name evidence="2" type="ORF">ONE63_003793</name>
</gene>
<evidence type="ECO:0000256" key="1">
    <source>
        <dbReference type="SAM" id="MobiDB-lite"/>
    </source>
</evidence>
<dbReference type="PANTHER" id="PTHR21415:SF1">
    <property type="entry name" value="U7 SNRNA-ASSOCIATED SM-LIKE PROTEIN LSM11"/>
    <property type="match status" value="1"/>
</dbReference>
<dbReference type="Gene3D" id="2.30.30.100">
    <property type="match status" value="1"/>
</dbReference>
<evidence type="ECO:0000313" key="3">
    <source>
        <dbReference type="Proteomes" id="UP001075354"/>
    </source>
</evidence>
<comment type="caution">
    <text evidence="2">The sequence shown here is derived from an EMBL/GenBank/DDBJ whole genome shotgun (WGS) entry which is preliminary data.</text>
</comment>
<sequence length="197" mass="21943">MSKGNSGSSSSSDESLDPTSEKFDALKALYSKKVKVPVPQALTLDNLAKYVTLQKQMQGKAPVPKPKDDSKPKRKPGSKMPGAGTSLGAGTSSDAQSDYNPRFLPHQQMIKATPKAPKQNLLTRMTKYKPPFASLWEAVSAEPRRRIRVVTRDEHGIHGRLEGYLVLFDKHWNLAMTDVSEVYYRTAPRRAKDFFHG</sequence>
<reference evidence="2" key="1">
    <citation type="submission" date="2022-12" db="EMBL/GenBank/DDBJ databases">
        <title>Chromosome-level genome assembly of the bean flower thrips Megalurothrips usitatus.</title>
        <authorList>
            <person name="Ma L."/>
            <person name="Liu Q."/>
            <person name="Li H."/>
            <person name="Cai W."/>
        </authorList>
    </citation>
    <scope>NUCLEOTIDE SEQUENCE</scope>
    <source>
        <strain evidence="2">Cailab_2022a</strain>
    </source>
</reference>
<dbReference type="InterPro" id="IPR010920">
    <property type="entry name" value="LSM_dom_sf"/>
</dbReference>
<feature type="compositionally biased region" description="Low complexity" evidence="1">
    <location>
        <begin position="78"/>
        <end position="93"/>
    </location>
</feature>
<proteinExistence type="predicted"/>
<dbReference type="SUPFAM" id="SSF50182">
    <property type="entry name" value="Sm-like ribonucleoproteins"/>
    <property type="match status" value="1"/>
</dbReference>
<organism evidence="2 3">
    <name type="scientific">Megalurothrips usitatus</name>
    <name type="common">bean blossom thrips</name>
    <dbReference type="NCBI Taxonomy" id="439358"/>
    <lineage>
        <taxon>Eukaryota</taxon>
        <taxon>Metazoa</taxon>
        <taxon>Ecdysozoa</taxon>
        <taxon>Arthropoda</taxon>
        <taxon>Hexapoda</taxon>
        <taxon>Insecta</taxon>
        <taxon>Pterygota</taxon>
        <taxon>Neoptera</taxon>
        <taxon>Paraneoptera</taxon>
        <taxon>Thysanoptera</taxon>
        <taxon>Terebrantia</taxon>
        <taxon>Thripoidea</taxon>
        <taxon>Thripidae</taxon>
        <taxon>Megalurothrips</taxon>
    </lineage>
</organism>
<keyword evidence="3" id="KW-1185">Reference proteome</keyword>
<dbReference type="PANTHER" id="PTHR21415">
    <property type="entry name" value="U7 SNRNA-ASSOCIATED SM-LIKE PROTEIN LSM11"/>
    <property type="match status" value="1"/>
</dbReference>
<dbReference type="InterPro" id="IPR039267">
    <property type="entry name" value="Lsm11"/>
</dbReference>
<dbReference type="GO" id="GO:0005683">
    <property type="term" value="C:U7 snRNP"/>
    <property type="evidence" value="ECO:0007669"/>
    <property type="project" value="TreeGrafter"/>
</dbReference>
<name>A0AAV7X4W6_9NEOP</name>
<protein>
    <recommendedName>
        <fullName evidence="4">U7 snRNA-associated Sm-like protein LSm11</fullName>
    </recommendedName>
</protein>
<dbReference type="Proteomes" id="UP001075354">
    <property type="component" value="Chromosome 14"/>
</dbReference>
<dbReference type="GO" id="GO:0071209">
    <property type="term" value="F:U7 snRNA binding"/>
    <property type="evidence" value="ECO:0007669"/>
    <property type="project" value="InterPro"/>
</dbReference>